<evidence type="ECO:0000313" key="3">
    <source>
        <dbReference type="Proteomes" id="UP001178508"/>
    </source>
</evidence>
<proteinExistence type="predicted"/>
<organism evidence="2 3">
    <name type="scientific">Xyrichtys novacula</name>
    <name type="common">Pearly razorfish</name>
    <name type="synonym">Hemipteronotus novacula</name>
    <dbReference type="NCBI Taxonomy" id="13765"/>
    <lineage>
        <taxon>Eukaryota</taxon>
        <taxon>Metazoa</taxon>
        <taxon>Chordata</taxon>
        <taxon>Craniata</taxon>
        <taxon>Vertebrata</taxon>
        <taxon>Euteleostomi</taxon>
        <taxon>Actinopterygii</taxon>
        <taxon>Neopterygii</taxon>
        <taxon>Teleostei</taxon>
        <taxon>Neoteleostei</taxon>
        <taxon>Acanthomorphata</taxon>
        <taxon>Eupercaria</taxon>
        <taxon>Labriformes</taxon>
        <taxon>Labridae</taxon>
        <taxon>Xyrichtys</taxon>
    </lineage>
</organism>
<feature type="compositionally biased region" description="Basic and acidic residues" evidence="1">
    <location>
        <begin position="86"/>
        <end position="95"/>
    </location>
</feature>
<evidence type="ECO:0000313" key="2">
    <source>
        <dbReference type="EMBL" id="CAJ1072640.1"/>
    </source>
</evidence>
<feature type="region of interest" description="Disordered" evidence="1">
    <location>
        <begin position="1"/>
        <end position="24"/>
    </location>
</feature>
<sequence length="108" mass="11630">MSATHTESRLQPSFSTKSGKACKNTGTAECRNIIIKDARIPNMSAYKCKPIKLALVIALMNHADSSECAAVQVLCQQHGRVDSLPEAAVQDHPETGESPVLGLNDARR</sequence>
<feature type="compositionally biased region" description="Polar residues" evidence="1">
    <location>
        <begin position="1"/>
        <end position="18"/>
    </location>
</feature>
<accession>A0AAV1GHJ7</accession>
<dbReference type="AlphaFoldDB" id="A0AAV1GHJ7"/>
<protein>
    <submittedName>
        <fullName evidence="2">Uncharacterized protein</fullName>
    </submittedName>
</protein>
<dbReference type="Proteomes" id="UP001178508">
    <property type="component" value="Chromosome 14"/>
</dbReference>
<keyword evidence="3" id="KW-1185">Reference proteome</keyword>
<feature type="region of interest" description="Disordered" evidence="1">
    <location>
        <begin position="86"/>
        <end position="108"/>
    </location>
</feature>
<name>A0AAV1GHJ7_XYRNO</name>
<gene>
    <name evidence="2" type="ORF">XNOV1_A033443</name>
</gene>
<dbReference type="EMBL" id="OY660877">
    <property type="protein sequence ID" value="CAJ1072640.1"/>
    <property type="molecule type" value="Genomic_DNA"/>
</dbReference>
<reference evidence="2" key="1">
    <citation type="submission" date="2023-08" db="EMBL/GenBank/DDBJ databases">
        <authorList>
            <person name="Alioto T."/>
            <person name="Alioto T."/>
            <person name="Gomez Garrido J."/>
        </authorList>
    </citation>
    <scope>NUCLEOTIDE SEQUENCE</scope>
</reference>
<evidence type="ECO:0000256" key="1">
    <source>
        <dbReference type="SAM" id="MobiDB-lite"/>
    </source>
</evidence>